<dbReference type="SUPFAM" id="SSF56935">
    <property type="entry name" value="Porins"/>
    <property type="match status" value="1"/>
</dbReference>
<dbReference type="EMBL" id="ABCK01000002">
    <property type="protein sequence ID" value="EDM29231.1"/>
    <property type="molecule type" value="Genomic_DNA"/>
</dbReference>
<reference evidence="3" key="1">
    <citation type="submission" date="2007-06" db="EMBL/GenBank/DDBJ databases">
        <authorList>
            <person name="Giovannoni S."/>
            <person name="Cho J.-C."/>
            <person name="Ferriera S."/>
            <person name="Johnson J."/>
            <person name="Kravitz S."/>
            <person name="Beeson K."/>
            <person name="Sutton G."/>
            <person name="Rogers Y.-H."/>
            <person name="Friedman R."/>
            <person name="Frazier M."/>
            <person name="Venter J.C."/>
        </authorList>
    </citation>
    <scope>NUCLEOTIDE SEQUENCE</scope>
    <source>
        <strain evidence="3">HTCC2155</strain>
    </source>
</reference>
<gene>
    <name evidence="2" type="ORF">LNTAR_21410</name>
    <name evidence="3" type="ORF">LNTAR_22614</name>
</gene>
<name>A6DGB4_9BACT</name>
<dbReference type="Proteomes" id="UP000004947">
    <property type="component" value="Unassembled WGS sequence"/>
</dbReference>
<dbReference type="EMBL" id="ABCK01000010">
    <property type="protein sequence ID" value="EDM27314.1"/>
    <property type="molecule type" value="Genomic_DNA"/>
</dbReference>
<comment type="caution">
    <text evidence="3">The sequence shown here is derived from an EMBL/GenBank/DDBJ whole genome shotgun (WGS) entry which is preliminary data.</text>
</comment>
<feature type="chain" id="PRO_5007635603" description="Porin" evidence="1">
    <location>
        <begin position="22"/>
        <end position="280"/>
    </location>
</feature>
<evidence type="ECO:0000256" key="1">
    <source>
        <dbReference type="SAM" id="SignalP"/>
    </source>
</evidence>
<proteinExistence type="predicted"/>
<keyword evidence="4" id="KW-1185">Reference proteome</keyword>
<evidence type="ECO:0000313" key="3">
    <source>
        <dbReference type="EMBL" id="EDM29231.1"/>
    </source>
</evidence>
<feature type="signal peptide" evidence="1">
    <location>
        <begin position="1"/>
        <end position="21"/>
    </location>
</feature>
<evidence type="ECO:0000313" key="4">
    <source>
        <dbReference type="Proteomes" id="UP000004947"/>
    </source>
</evidence>
<organism evidence="3 4">
    <name type="scientific">Lentisphaera araneosa HTCC2155</name>
    <dbReference type="NCBI Taxonomy" id="313628"/>
    <lineage>
        <taxon>Bacteria</taxon>
        <taxon>Pseudomonadati</taxon>
        <taxon>Lentisphaerota</taxon>
        <taxon>Lentisphaeria</taxon>
        <taxon>Lentisphaerales</taxon>
        <taxon>Lentisphaeraceae</taxon>
        <taxon>Lentisphaera</taxon>
    </lineage>
</organism>
<keyword evidence="1" id="KW-0732">Signal</keyword>
<dbReference type="AlphaFoldDB" id="A6DGB4"/>
<evidence type="ECO:0000313" key="2">
    <source>
        <dbReference type="EMBL" id="EDM27314.1"/>
    </source>
</evidence>
<reference evidence="3 4" key="2">
    <citation type="journal article" date="2010" name="J. Bacteriol.">
        <title>Genome sequence of Lentisphaera araneosa HTCC2155T, the type species of the order Lentisphaerales in the phylum Lentisphaerae.</title>
        <authorList>
            <person name="Thrash J.C."/>
            <person name="Cho J.C."/>
            <person name="Vergin K.L."/>
            <person name="Morris R.M."/>
            <person name="Giovannoni S.J."/>
        </authorList>
    </citation>
    <scope>NUCLEOTIDE SEQUENCE [LARGE SCALE GENOMIC DNA]</scope>
    <source>
        <strain evidence="3 4">HTCC2155</strain>
    </source>
</reference>
<dbReference type="STRING" id="313628.LNTAR_21410"/>
<sequence length="280" mass="31954">MFSKKLLIGLTLMSMATALNAQQNGKKFKYDGERYYSIEKGPELSLESIRLGYNYVDLSDGLDDVNNYSVLARMSLGEQWKLGAEVFYTDFYDQAIGGGAFAEYKIDGHWSLYGDLFLGSEGNDIPKHNWATGIVYDDKVSRVYRATYRNKRFRNNQSISLLSMDLVQYFTAQHEYFSVGQINITPEYLDQDSKTGYSASAHYSYGKIHDWRLGGELLIGKSNYISVVDKITEVKQDIWGFSLEAGKFLKKDLELGVEYAYTDVESYHSHSILISATWLF</sequence>
<accession>A6DGB4</accession>
<protein>
    <recommendedName>
        <fullName evidence="5">Porin</fullName>
    </recommendedName>
</protein>
<evidence type="ECO:0008006" key="5">
    <source>
        <dbReference type="Google" id="ProtNLM"/>
    </source>
</evidence>